<dbReference type="Pfam" id="PF00440">
    <property type="entry name" value="TetR_N"/>
    <property type="match status" value="1"/>
</dbReference>
<dbReference type="Proteomes" id="UP000268004">
    <property type="component" value="Unassembled WGS sequence"/>
</dbReference>
<comment type="caution">
    <text evidence="4">The sequence shown here is derived from an EMBL/GenBank/DDBJ whole genome shotgun (WGS) entry which is preliminary data.</text>
</comment>
<evidence type="ECO:0000259" key="3">
    <source>
        <dbReference type="PROSITE" id="PS50977"/>
    </source>
</evidence>
<dbReference type="Gene3D" id="1.10.357.10">
    <property type="entry name" value="Tetracycline Repressor, domain 2"/>
    <property type="match status" value="1"/>
</dbReference>
<proteinExistence type="predicted"/>
<dbReference type="InterPro" id="IPR009057">
    <property type="entry name" value="Homeodomain-like_sf"/>
</dbReference>
<feature type="domain" description="HTH tetR-type" evidence="3">
    <location>
        <begin position="31"/>
        <end position="91"/>
    </location>
</feature>
<evidence type="ECO:0000313" key="5">
    <source>
        <dbReference type="Proteomes" id="UP000268004"/>
    </source>
</evidence>
<accession>A0A3M4XR99</accession>
<dbReference type="AlphaFoldDB" id="A0A3M4XR99"/>
<dbReference type="SUPFAM" id="SSF46689">
    <property type="entry name" value="Homeodomain-like"/>
    <property type="match status" value="1"/>
</dbReference>
<dbReference type="PROSITE" id="PS50977">
    <property type="entry name" value="HTH_TETR_2"/>
    <property type="match status" value="1"/>
</dbReference>
<dbReference type="InterPro" id="IPR039536">
    <property type="entry name" value="TetR_C_Proteobacteria"/>
</dbReference>
<dbReference type="GO" id="GO:0003700">
    <property type="term" value="F:DNA-binding transcription factor activity"/>
    <property type="evidence" value="ECO:0007669"/>
    <property type="project" value="TreeGrafter"/>
</dbReference>
<protein>
    <submittedName>
        <fullName evidence="4">Putative transcriptional regulatory protein, TetR family</fullName>
    </submittedName>
</protein>
<dbReference type="PANTHER" id="PTHR30055:SF146">
    <property type="entry name" value="HTH-TYPE TRANSCRIPTIONAL DUAL REGULATOR CECR"/>
    <property type="match status" value="1"/>
</dbReference>
<dbReference type="PRINTS" id="PR00455">
    <property type="entry name" value="HTHTETR"/>
</dbReference>
<evidence type="ECO:0000313" key="4">
    <source>
        <dbReference type="EMBL" id="RMR78946.1"/>
    </source>
</evidence>
<dbReference type="PANTHER" id="PTHR30055">
    <property type="entry name" value="HTH-TYPE TRANSCRIPTIONAL REGULATOR RUTR"/>
    <property type="match status" value="1"/>
</dbReference>
<evidence type="ECO:0000256" key="1">
    <source>
        <dbReference type="ARBA" id="ARBA00023125"/>
    </source>
</evidence>
<dbReference type="InterPro" id="IPR050109">
    <property type="entry name" value="HTH-type_TetR-like_transc_reg"/>
</dbReference>
<sequence length="219" mass="23922">MTNKQAGCKLPAMIAIKTKSKGGRPRQDQAGEAERRLLDAALQRFLACGFEGTSCEDIARAAGASKATLYARYANKEALFEAVVRRHVATLLMPAETTPALPLEGRLRHVGHGILEHALQAETLAMMRLVIATSNRTPLLAAEVNRIGWEGGFMRVRSAILAGPDQPSDPDALARQFIDLVFAPHQLRALLGEDRGVLIQSIPERVEWGVRMVCLLYTS</sequence>
<feature type="DNA-binding region" description="H-T-H motif" evidence="2">
    <location>
        <begin position="54"/>
        <end position="73"/>
    </location>
</feature>
<dbReference type="EMBL" id="RBSD01000221">
    <property type="protein sequence ID" value="RMR78946.1"/>
    <property type="molecule type" value="Genomic_DNA"/>
</dbReference>
<feature type="non-terminal residue" evidence="4">
    <location>
        <position position="219"/>
    </location>
</feature>
<dbReference type="InterPro" id="IPR001647">
    <property type="entry name" value="HTH_TetR"/>
</dbReference>
<gene>
    <name evidence="4" type="ORF">ALP78_100586</name>
</gene>
<reference evidence="4 5" key="1">
    <citation type="submission" date="2018-08" db="EMBL/GenBank/DDBJ databases">
        <title>Recombination of ecologically and evolutionarily significant loci maintains genetic cohesion in the Pseudomonas syringae species complex.</title>
        <authorList>
            <person name="Dillon M."/>
            <person name="Thakur S."/>
            <person name="Almeida R.N.D."/>
            <person name="Weir B.S."/>
            <person name="Guttman D.S."/>
        </authorList>
    </citation>
    <scope>NUCLEOTIDE SEQUENCE [LARGE SCALE GENOMIC DNA]</scope>
    <source>
        <strain evidence="4 5">ICMP 4996</strain>
    </source>
</reference>
<keyword evidence="1 2" id="KW-0238">DNA-binding</keyword>
<dbReference type="GO" id="GO:0000976">
    <property type="term" value="F:transcription cis-regulatory region binding"/>
    <property type="evidence" value="ECO:0007669"/>
    <property type="project" value="TreeGrafter"/>
</dbReference>
<evidence type="ECO:0000256" key="2">
    <source>
        <dbReference type="PROSITE-ProRule" id="PRU00335"/>
    </source>
</evidence>
<organism evidence="4 5">
    <name type="scientific">Pseudomonas coronafaciens pv. striafaciens</name>
    <dbReference type="NCBI Taxonomy" id="235276"/>
    <lineage>
        <taxon>Bacteria</taxon>
        <taxon>Pseudomonadati</taxon>
        <taxon>Pseudomonadota</taxon>
        <taxon>Gammaproteobacteria</taxon>
        <taxon>Pseudomonadales</taxon>
        <taxon>Pseudomonadaceae</taxon>
        <taxon>Pseudomonas</taxon>
        <taxon>Pseudomonas coronafaciens</taxon>
    </lineage>
</organism>
<dbReference type="Pfam" id="PF14246">
    <property type="entry name" value="TetR_C_7"/>
    <property type="match status" value="1"/>
</dbReference>
<name>A0A3M4XR99_9PSED</name>